<dbReference type="InterPro" id="IPR015864">
    <property type="entry name" value="FAD_synthase"/>
</dbReference>
<evidence type="ECO:0000256" key="9">
    <source>
        <dbReference type="ARBA" id="ARBA00022777"/>
    </source>
</evidence>
<evidence type="ECO:0000313" key="17">
    <source>
        <dbReference type="EMBL" id="MBB4631298.1"/>
    </source>
</evidence>
<evidence type="ECO:0000256" key="5">
    <source>
        <dbReference type="ARBA" id="ARBA00022643"/>
    </source>
</evidence>
<reference evidence="17 18" key="1">
    <citation type="submission" date="2020-08" db="EMBL/GenBank/DDBJ databases">
        <title>Genomic Encyclopedia of Type Strains, Phase IV (KMG-IV): sequencing the most valuable type-strain genomes for metagenomic binning, comparative biology and taxonomic classification.</title>
        <authorList>
            <person name="Goeker M."/>
        </authorList>
    </citation>
    <scope>NUCLEOTIDE SEQUENCE [LARGE SCALE GENOMIC DNA]</scope>
    <source>
        <strain evidence="17 18">DSM 17328</strain>
    </source>
</reference>
<dbReference type="Gene3D" id="2.40.30.30">
    <property type="entry name" value="Riboflavin kinase-like"/>
    <property type="match status" value="1"/>
</dbReference>
<dbReference type="Gene3D" id="3.40.50.620">
    <property type="entry name" value="HUPs"/>
    <property type="match status" value="1"/>
</dbReference>
<comment type="catalytic activity">
    <reaction evidence="14 15">
        <text>FMN + ATP + H(+) = FAD + diphosphate</text>
        <dbReference type="Rhea" id="RHEA:17237"/>
        <dbReference type="ChEBI" id="CHEBI:15378"/>
        <dbReference type="ChEBI" id="CHEBI:30616"/>
        <dbReference type="ChEBI" id="CHEBI:33019"/>
        <dbReference type="ChEBI" id="CHEBI:57692"/>
        <dbReference type="ChEBI" id="CHEBI:58210"/>
        <dbReference type="EC" id="2.7.7.2"/>
    </reaction>
</comment>
<keyword evidence="6 15" id="KW-0808">Transferase</keyword>
<gene>
    <name evidence="17" type="ORF">GGQ98_000905</name>
</gene>
<keyword evidence="7 15" id="KW-0548">Nucleotidyltransferase</keyword>
<comment type="caution">
    <text evidence="17">The sequence shown here is derived from an EMBL/GenBank/DDBJ whole genome shotgun (WGS) entry which is preliminary data.</text>
</comment>
<evidence type="ECO:0000256" key="7">
    <source>
        <dbReference type="ARBA" id="ARBA00022695"/>
    </source>
</evidence>
<dbReference type="EMBL" id="JACHNZ010000007">
    <property type="protein sequence ID" value="MBB4631298.1"/>
    <property type="molecule type" value="Genomic_DNA"/>
</dbReference>
<accession>A0A7W7F861</accession>
<evidence type="ECO:0000256" key="1">
    <source>
        <dbReference type="ARBA" id="ARBA00002121"/>
    </source>
</evidence>
<dbReference type="SUPFAM" id="SSF82114">
    <property type="entry name" value="Riboflavin kinase-like"/>
    <property type="match status" value="1"/>
</dbReference>
<dbReference type="UniPathway" id="UPA00276">
    <property type="reaction ID" value="UER00406"/>
</dbReference>
<keyword evidence="10 15" id="KW-0274">FAD</keyword>
<evidence type="ECO:0000256" key="15">
    <source>
        <dbReference type="PIRNR" id="PIRNR004491"/>
    </source>
</evidence>
<evidence type="ECO:0000256" key="6">
    <source>
        <dbReference type="ARBA" id="ARBA00022679"/>
    </source>
</evidence>
<dbReference type="PANTHER" id="PTHR22749:SF6">
    <property type="entry name" value="RIBOFLAVIN KINASE"/>
    <property type="match status" value="1"/>
</dbReference>
<dbReference type="NCBIfam" id="TIGR00083">
    <property type="entry name" value="ribF"/>
    <property type="match status" value="1"/>
</dbReference>
<dbReference type="Pfam" id="PF06574">
    <property type="entry name" value="FAD_syn"/>
    <property type="match status" value="1"/>
</dbReference>
<evidence type="ECO:0000256" key="3">
    <source>
        <dbReference type="ARBA" id="ARBA00005201"/>
    </source>
</evidence>
<dbReference type="SMART" id="SM00904">
    <property type="entry name" value="Flavokinase"/>
    <property type="match status" value="1"/>
</dbReference>
<keyword evidence="12" id="KW-0511">Multifunctional enzyme</keyword>
<evidence type="ECO:0000256" key="8">
    <source>
        <dbReference type="ARBA" id="ARBA00022741"/>
    </source>
</evidence>
<organism evidence="17 18">
    <name type="scientific">Sphingosinicella soli</name>
    <dbReference type="NCBI Taxonomy" id="333708"/>
    <lineage>
        <taxon>Bacteria</taxon>
        <taxon>Pseudomonadati</taxon>
        <taxon>Pseudomonadota</taxon>
        <taxon>Alphaproteobacteria</taxon>
        <taxon>Sphingomonadales</taxon>
        <taxon>Sphingosinicellaceae</taxon>
        <taxon>Sphingosinicella</taxon>
    </lineage>
</organism>
<evidence type="ECO:0000256" key="14">
    <source>
        <dbReference type="ARBA" id="ARBA00049494"/>
    </source>
</evidence>
<keyword evidence="5 15" id="KW-0288">FMN</keyword>
<proteinExistence type="inferred from homology"/>
<dbReference type="PIRSF" id="PIRSF004491">
    <property type="entry name" value="FAD_Synth"/>
    <property type="match status" value="1"/>
</dbReference>
<dbReference type="SUPFAM" id="SSF52374">
    <property type="entry name" value="Nucleotidylyl transferase"/>
    <property type="match status" value="1"/>
</dbReference>
<dbReference type="Pfam" id="PF01687">
    <property type="entry name" value="Flavokinase"/>
    <property type="match status" value="1"/>
</dbReference>
<comment type="similarity">
    <text evidence="15">Belongs to the ribF family.</text>
</comment>
<dbReference type="InterPro" id="IPR023468">
    <property type="entry name" value="Riboflavin_kinase"/>
</dbReference>
<sequence length="309" mass="32979">MKRITGDAPLPRALRGGIAAIGNFDGFHIGHQAVVGWALARARAQGLPALVVTFDPHPARLFRPQLPPFMLTTVDQKLDLVEAFGMDAAVVLRFDAAFAALPADEFVAGVLVGRLGLTGTVTGEDFTFGRGASGDPAKLLELGGAHGLIPETVSPVRDEGSAIISSTRVRAALQAGHCREAARLMGRPFAIAGTVEHGDKRGRTIDVPTANVAIGSEYVRPAYGIYAVRCRLEDGRVVEGIANLGIRPMFTPPRELLEVHLFDYAGDLYGQTLETELVAYLRPEMKLADLEALKAQIAKDIVDARAALL</sequence>
<comment type="catalytic activity">
    <reaction evidence="13 15">
        <text>riboflavin + ATP = FMN + ADP + H(+)</text>
        <dbReference type="Rhea" id="RHEA:14357"/>
        <dbReference type="ChEBI" id="CHEBI:15378"/>
        <dbReference type="ChEBI" id="CHEBI:30616"/>
        <dbReference type="ChEBI" id="CHEBI:57986"/>
        <dbReference type="ChEBI" id="CHEBI:58210"/>
        <dbReference type="ChEBI" id="CHEBI:456216"/>
        <dbReference type="EC" id="2.7.1.26"/>
    </reaction>
</comment>
<comment type="pathway">
    <text evidence="3 15">Cofactor biosynthesis; FMN biosynthesis; FMN from riboflavin (ATP route): step 1/1.</text>
</comment>
<comment type="function">
    <text evidence="1">Catalyzes the phosphorylation of riboflavin to FMN followed by the adenylation of FMN to FAD.</text>
</comment>
<dbReference type="EC" id="2.7.1.26" evidence="15"/>
<dbReference type="EC" id="2.7.7.2" evidence="15"/>
<evidence type="ECO:0000256" key="2">
    <source>
        <dbReference type="ARBA" id="ARBA00004726"/>
    </source>
</evidence>
<dbReference type="GO" id="GO:0006747">
    <property type="term" value="P:FAD biosynthetic process"/>
    <property type="evidence" value="ECO:0007669"/>
    <property type="project" value="UniProtKB-UniRule"/>
</dbReference>
<dbReference type="InterPro" id="IPR014729">
    <property type="entry name" value="Rossmann-like_a/b/a_fold"/>
</dbReference>
<evidence type="ECO:0000256" key="11">
    <source>
        <dbReference type="ARBA" id="ARBA00022840"/>
    </source>
</evidence>
<dbReference type="FunFam" id="3.40.50.620:FF:000021">
    <property type="entry name" value="Riboflavin biosynthesis protein"/>
    <property type="match status" value="1"/>
</dbReference>
<evidence type="ECO:0000256" key="4">
    <source>
        <dbReference type="ARBA" id="ARBA00022630"/>
    </source>
</evidence>
<dbReference type="NCBIfam" id="NF004160">
    <property type="entry name" value="PRK05627.1-3"/>
    <property type="match status" value="1"/>
</dbReference>
<keyword evidence="18" id="KW-1185">Reference proteome</keyword>
<evidence type="ECO:0000313" key="18">
    <source>
        <dbReference type="Proteomes" id="UP000566324"/>
    </source>
</evidence>
<dbReference type="AlphaFoldDB" id="A0A7W7F861"/>
<dbReference type="PANTHER" id="PTHR22749">
    <property type="entry name" value="RIBOFLAVIN KINASE/FMN ADENYLYLTRANSFERASE"/>
    <property type="match status" value="1"/>
</dbReference>
<dbReference type="RefSeq" id="WP_184065732.1">
    <property type="nucleotide sequence ID" value="NZ_JACHNZ010000007.1"/>
</dbReference>
<dbReference type="GO" id="GO:0005524">
    <property type="term" value="F:ATP binding"/>
    <property type="evidence" value="ECO:0007669"/>
    <property type="project" value="UniProtKB-UniRule"/>
</dbReference>
<dbReference type="UniPathway" id="UPA00277">
    <property type="reaction ID" value="UER00407"/>
</dbReference>
<dbReference type="CDD" id="cd02064">
    <property type="entry name" value="FAD_synthetase_N"/>
    <property type="match status" value="1"/>
</dbReference>
<dbReference type="Proteomes" id="UP000566324">
    <property type="component" value="Unassembled WGS sequence"/>
</dbReference>
<keyword evidence="4 15" id="KW-0285">Flavoprotein</keyword>
<evidence type="ECO:0000256" key="13">
    <source>
        <dbReference type="ARBA" id="ARBA00047880"/>
    </source>
</evidence>
<evidence type="ECO:0000259" key="16">
    <source>
        <dbReference type="SMART" id="SM00904"/>
    </source>
</evidence>
<evidence type="ECO:0000256" key="10">
    <source>
        <dbReference type="ARBA" id="ARBA00022827"/>
    </source>
</evidence>
<keyword evidence="11 15" id="KW-0067">ATP-binding</keyword>
<dbReference type="GO" id="GO:0003919">
    <property type="term" value="F:FMN adenylyltransferase activity"/>
    <property type="evidence" value="ECO:0007669"/>
    <property type="project" value="UniProtKB-UniRule"/>
</dbReference>
<keyword evidence="8 15" id="KW-0547">Nucleotide-binding</keyword>
<name>A0A7W7F861_9SPHN</name>
<dbReference type="InterPro" id="IPR023465">
    <property type="entry name" value="Riboflavin_kinase_dom_sf"/>
</dbReference>
<evidence type="ECO:0000256" key="12">
    <source>
        <dbReference type="ARBA" id="ARBA00023268"/>
    </source>
</evidence>
<dbReference type="InterPro" id="IPR015865">
    <property type="entry name" value="Riboflavin_kinase_bac/euk"/>
</dbReference>
<feature type="domain" description="Riboflavin kinase" evidence="16">
    <location>
        <begin position="184"/>
        <end position="309"/>
    </location>
</feature>
<protein>
    <recommendedName>
        <fullName evidence="15">Riboflavin biosynthesis protein</fullName>
    </recommendedName>
    <domain>
        <recommendedName>
            <fullName evidence="15">Riboflavin kinase</fullName>
            <ecNumber evidence="15">2.7.1.26</ecNumber>
        </recommendedName>
        <alternativeName>
            <fullName evidence="15">Flavokinase</fullName>
        </alternativeName>
    </domain>
    <domain>
        <recommendedName>
            <fullName evidence="15">FMN adenylyltransferase</fullName>
            <ecNumber evidence="15">2.7.7.2</ecNumber>
        </recommendedName>
        <alternativeName>
            <fullName evidence="15">FAD pyrophosphorylase</fullName>
        </alternativeName>
        <alternativeName>
            <fullName evidence="15">FAD synthase</fullName>
        </alternativeName>
    </domain>
</protein>
<dbReference type="GO" id="GO:0008531">
    <property type="term" value="F:riboflavin kinase activity"/>
    <property type="evidence" value="ECO:0007669"/>
    <property type="project" value="UniProtKB-UniRule"/>
</dbReference>
<keyword evidence="9 15" id="KW-0418">Kinase</keyword>
<comment type="pathway">
    <text evidence="2 15">Cofactor biosynthesis; FAD biosynthesis; FAD from FMN: step 1/1.</text>
</comment>
<dbReference type="InterPro" id="IPR002606">
    <property type="entry name" value="Riboflavin_kinase_bac"/>
</dbReference>
<dbReference type="GO" id="GO:0009231">
    <property type="term" value="P:riboflavin biosynthetic process"/>
    <property type="evidence" value="ECO:0007669"/>
    <property type="project" value="InterPro"/>
</dbReference>
<dbReference type="GO" id="GO:0009398">
    <property type="term" value="P:FMN biosynthetic process"/>
    <property type="evidence" value="ECO:0007669"/>
    <property type="project" value="UniProtKB-UniRule"/>
</dbReference>